<accession>A0A261QV27</accession>
<dbReference type="AlphaFoldDB" id="A0A261QV27"/>
<dbReference type="InterPro" id="IPR003953">
    <property type="entry name" value="FAD-dep_OxRdtase_2_FAD-bd"/>
</dbReference>
<keyword evidence="7 11" id="KW-0274">FAD</keyword>
<protein>
    <recommendedName>
        <fullName evidence="4 10">L-aspartate oxidase</fullName>
        <ecNumber evidence="4 10">1.4.3.16</ecNumber>
    </recommendedName>
</protein>
<feature type="region of interest" description="Disordered" evidence="12">
    <location>
        <begin position="499"/>
        <end position="545"/>
    </location>
</feature>
<dbReference type="Pfam" id="PF02910">
    <property type="entry name" value="Succ_DH_flav_C"/>
    <property type="match status" value="1"/>
</dbReference>
<dbReference type="GO" id="GO:0008734">
    <property type="term" value="F:L-aspartate oxidase activity"/>
    <property type="evidence" value="ECO:0007669"/>
    <property type="project" value="UniProtKB-UniRule"/>
</dbReference>
<dbReference type="PRINTS" id="PR00368">
    <property type="entry name" value="FADPNR"/>
</dbReference>
<evidence type="ECO:0000256" key="10">
    <source>
        <dbReference type="NCBIfam" id="TIGR00551"/>
    </source>
</evidence>
<proteinExistence type="inferred from homology"/>
<dbReference type="RefSeq" id="WP_094797597.1">
    <property type="nucleotide sequence ID" value="NZ_NEVK01000008.1"/>
</dbReference>
<dbReference type="GO" id="GO:0005737">
    <property type="term" value="C:cytoplasm"/>
    <property type="evidence" value="ECO:0007669"/>
    <property type="project" value="UniProtKB-SubCell"/>
</dbReference>
<keyword evidence="16" id="KW-1185">Reference proteome</keyword>
<comment type="function">
    <text evidence="11">Catalyzes the oxidation of L-aspartate to iminoaspartate.</text>
</comment>
<evidence type="ECO:0000256" key="5">
    <source>
        <dbReference type="ARBA" id="ARBA00022630"/>
    </source>
</evidence>
<evidence type="ECO:0000256" key="4">
    <source>
        <dbReference type="ARBA" id="ARBA00012173"/>
    </source>
</evidence>
<dbReference type="EC" id="1.4.3.16" evidence="4 10"/>
<evidence type="ECO:0000313" key="16">
    <source>
        <dbReference type="Proteomes" id="UP000216947"/>
    </source>
</evidence>
<dbReference type="SUPFAM" id="SSF46977">
    <property type="entry name" value="Succinate dehydrogenase/fumarate reductase flavoprotein C-terminal domain"/>
    <property type="match status" value="1"/>
</dbReference>
<comment type="pathway">
    <text evidence="2 11">Cofactor biosynthesis; NAD(+) biosynthesis; iminoaspartate from L-aspartate (oxidase route): step 1/1.</text>
</comment>
<feature type="domain" description="Fumarate reductase/succinate dehydrogenase flavoprotein-like C-terminal" evidence="14">
    <location>
        <begin position="429"/>
        <end position="510"/>
    </location>
</feature>
<keyword evidence="5 11" id="KW-0285">Flavoprotein</keyword>
<comment type="cofactor">
    <cofactor evidence="1 11">
        <name>FAD</name>
        <dbReference type="ChEBI" id="CHEBI:57692"/>
    </cofactor>
</comment>
<dbReference type="InterPro" id="IPR037099">
    <property type="entry name" value="Fum_R/Succ_DH_flav-like_C_sf"/>
</dbReference>
<dbReference type="SUPFAM" id="SSF56425">
    <property type="entry name" value="Succinate dehydrogenase/fumarate reductase flavoprotein, catalytic domain"/>
    <property type="match status" value="1"/>
</dbReference>
<evidence type="ECO:0000259" key="14">
    <source>
        <dbReference type="Pfam" id="PF02910"/>
    </source>
</evidence>
<organism evidence="15 16">
    <name type="scientific">Bordetella genomosp. 7</name>
    <dbReference type="NCBI Taxonomy" id="1416805"/>
    <lineage>
        <taxon>Bacteria</taxon>
        <taxon>Pseudomonadati</taxon>
        <taxon>Pseudomonadota</taxon>
        <taxon>Betaproteobacteria</taxon>
        <taxon>Burkholderiales</taxon>
        <taxon>Alcaligenaceae</taxon>
        <taxon>Bordetella</taxon>
    </lineage>
</organism>
<evidence type="ECO:0000313" key="15">
    <source>
        <dbReference type="EMBL" id="OZI16581.1"/>
    </source>
</evidence>
<dbReference type="FunFam" id="3.90.700.10:FF:000002">
    <property type="entry name" value="L-aspartate oxidase"/>
    <property type="match status" value="1"/>
</dbReference>
<dbReference type="NCBIfam" id="NF006567">
    <property type="entry name" value="PRK09077.1"/>
    <property type="match status" value="1"/>
</dbReference>
<evidence type="ECO:0000256" key="11">
    <source>
        <dbReference type="RuleBase" id="RU362049"/>
    </source>
</evidence>
<evidence type="ECO:0000256" key="8">
    <source>
        <dbReference type="ARBA" id="ARBA00023002"/>
    </source>
</evidence>
<dbReference type="PANTHER" id="PTHR42716:SF2">
    <property type="entry name" value="L-ASPARTATE OXIDASE, CHLOROPLASTIC"/>
    <property type="match status" value="1"/>
</dbReference>
<dbReference type="Gene3D" id="3.50.50.60">
    <property type="entry name" value="FAD/NAD(P)-binding domain"/>
    <property type="match status" value="1"/>
</dbReference>
<dbReference type="SUPFAM" id="SSF51905">
    <property type="entry name" value="FAD/NAD(P)-binding domain"/>
    <property type="match status" value="1"/>
</dbReference>
<keyword evidence="8 11" id="KW-0560">Oxidoreductase</keyword>
<evidence type="ECO:0000256" key="7">
    <source>
        <dbReference type="ARBA" id="ARBA00022827"/>
    </source>
</evidence>
<reference evidence="16" key="1">
    <citation type="submission" date="2017-05" db="EMBL/GenBank/DDBJ databases">
        <title>Complete and WGS of Bordetella genogroups.</title>
        <authorList>
            <person name="Spilker T."/>
            <person name="Lipuma J."/>
        </authorList>
    </citation>
    <scope>NUCLEOTIDE SEQUENCE [LARGE SCALE GENOMIC DNA]</scope>
    <source>
        <strain evidence="16">AU18089</strain>
    </source>
</reference>
<evidence type="ECO:0000259" key="13">
    <source>
        <dbReference type="Pfam" id="PF00890"/>
    </source>
</evidence>
<dbReference type="Gene3D" id="1.20.58.100">
    <property type="entry name" value="Fumarate reductase/succinate dehydrogenase flavoprotein-like, C-terminal domain"/>
    <property type="match status" value="1"/>
</dbReference>
<dbReference type="EMBL" id="NEVK01000008">
    <property type="protein sequence ID" value="OZI16581.1"/>
    <property type="molecule type" value="Genomic_DNA"/>
</dbReference>
<sequence length="545" mass="57466">MKYDVLIAGCGLAGLTAALELAAHRRVAILAKGGAEHSASHRAQGGIAAALGPDDSVDEHVRDTLEAGGGLCDPQATRRIAADARRAIEWLQAQGVAFTQADGKPPALHLTREGGHGRRRIVHAADATGRAMVAALASQARQHPNITFLPRHYAIDLAISGPAGTPGARCNGLHVFDEDRGRIETLAASHVVLATGGAGRVYAHATAPAAATGDGIAMAWRAGCRVANLEFIQFHPTALYHPEGDTFLISEAVRGEGGRLLLPDGTRFMPAHDARAELAPRDVVARAIDTEMKRHGLDCVYLDISHQPRAFLLEHFPTIHAHCAKLGLDMAAGPIPVAPAAHYTCGGVLTDTAGRTDLPGLYAIGETACTGLHGANRLASNSLLECVVMGRAAARAMLQAPPAHAWAPVAPVSGARAVACAHPLLAARRQALRELMRDDAGIVRANAGLARAARRIAQWQAEAQQWWTHDGVSGELLELRNLLQVAALIVQAAAARPESRGAHYNQDWPQALPDARPSILRHPHPLHDHAGQAHGLPETSQPEAA</sequence>
<dbReference type="GO" id="GO:0034628">
    <property type="term" value="P:'de novo' NAD+ biosynthetic process from L-aspartate"/>
    <property type="evidence" value="ECO:0007669"/>
    <property type="project" value="TreeGrafter"/>
</dbReference>
<evidence type="ECO:0000256" key="2">
    <source>
        <dbReference type="ARBA" id="ARBA00004950"/>
    </source>
</evidence>
<dbReference type="InterPro" id="IPR015939">
    <property type="entry name" value="Fum_Rdtase/Succ_DH_flav-like_C"/>
</dbReference>
<dbReference type="UniPathway" id="UPA00253">
    <property type="reaction ID" value="UER00326"/>
</dbReference>
<dbReference type="Gene3D" id="3.90.700.10">
    <property type="entry name" value="Succinate dehydrogenase/fumarate reductase flavoprotein, catalytic domain"/>
    <property type="match status" value="1"/>
</dbReference>
<keyword evidence="6 11" id="KW-0662">Pyridine nucleotide biosynthesis</keyword>
<comment type="caution">
    <text evidence="15">The sequence shown here is derived from an EMBL/GenBank/DDBJ whole genome shotgun (WGS) entry which is preliminary data.</text>
</comment>
<comment type="similarity">
    <text evidence="3 11">Belongs to the FAD-dependent oxidoreductase 2 family. NadB subfamily.</text>
</comment>
<evidence type="ECO:0000256" key="3">
    <source>
        <dbReference type="ARBA" id="ARBA00008562"/>
    </source>
</evidence>
<dbReference type="InterPro" id="IPR027477">
    <property type="entry name" value="Succ_DH/fumarate_Rdtase_cat_sf"/>
</dbReference>
<dbReference type="Pfam" id="PF00890">
    <property type="entry name" value="FAD_binding_2"/>
    <property type="match status" value="1"/>
</dbReference>
<evidence type="ECO:0000256" key="9">
    <source>
        <dbReference type="ARBA" id="ARBA00048305"/>
    </source>
</evidence>
<evidence type="ECO:0000256" key="6">
    <source>
        <dbReference type="ARBA" id="ARBA00022642"/>
    </source>
</evidence>
<dbReference type="InterPro" id="IPR005288">
    <property type="entry name" value="NadB"/>
</dbReference>
<dbReference type="Proteomes" id="UP000216947">
    <property type="component" value="Unassembled WGS sequence"/>
</dbReference>
<dbReference type="NCBIfam" id="TIGR00551">
    <property type="entry name" value="nadB"/>
    <property type="match status" value="1"/>
</dbReference>
<comment type="catalytic activity">
    <reaction evidence="9">
        <text>L-aspartate + O2 = iminosuccinate + H2O2</text>
        <dbReference type="Rhea" id="RHEA:25876"/>
        <dbReference type="ChEBI" id="CHEBI:15379"/>
        <dbReference type="ChEBI" id="CHEBI:16240"/>
        <dbReference type="ChEBI" id="CHEBI:29991"/>
        <dbReference type="ChEBI" id="CHEBI:77875"/>
        <dbReference type="EC" id="1.4.3.16"/>
    </reaction>
    <physiologicalReaction direction="left-to-right" evidence="9">
        <dbReference type="Rhea" id="RHEA:25877"/>
    </physiologicalReaction>
</comment>
<evidence type="ECO:0000256" key="1">
    <source>
        <dbReference type="ARBA" id="ARBA00001974"/>
    </source>
</evidence>
<dbReference type="PANTHER" id="PTHR42716">
    <property type="entry name" value="L-ASPARTATE OXIDASE"/>
    <property type="match status" value="1"/>
</dbReference>
<name>A0A261QV27_9BORD</name>
<gene>
    <name evidence="15" type="ORF">CAL19_18060</name>
</gene>
<comment type="subcellular location">
    <subcellularLocation>
        <location evidence="11">Cytoplasm</location>
    </subcellularLocation>
</comment>
<dbReference type="InterPro" id="IPR036188">
    <property type="entry name" value="FAD/NAD-bd_sf"/>
</dbReference>
<feature type="domain" description="FAD-dependent oxidoreductase 2 FAD-binding" evidence="13">
    <location>
        <begin position="4"/>
        <end position="383"/>
    </location>
</feature>
<evidence type="ECO:0000256" key="12">
    <source>
        <dbReference type="SAM" id="MobiDB-lite"/>
    </source>
</evidence>